<sequence>MNAEKAVAAYARRRMARGELLTWQFDADHHRATLYVPEGVPVSSFPKEIAGIAMRIRHLPRPVHSGLAG</sequence>
<proteinExistence type="predicted"/>
<reference evidence="1" key="1">
    <citation type="submission" date="2020-07" db="EMBL/GenBank/DDBJ databases">
        <authorList>
            <person name="Pettersson B.M.F."/>
            <person name="Behra P.R.K."/>
            <person name="Ramesh M."/>
            <person name="Das S."/>
            <person name="Dasgupta S."/>
            <person name="Kirsebom L.A."/>
        </authorList>
    </citation>
    <scope>NUCLEOTIDE SEQUENCE</scope>
    <source>
        <strain evidence="1">DSM 44838</strain>
    </source>
</reference>
<comment type="caution">
    <text evidence="1">The sequence shown here is derived from an EMBL/GenBank/DDBJ whole genome shotgun (WGS) entry which is preliminary data.</text>
</comment>
<evidence type="ECO:0000313" key="2">
    <source>
        <dbReference type="Proteomes" id="UP001141629"/>
    </source>
</evidence>
<reference evidence="1" key="2">
    <citation type="journal article" date="2022" name="BMC Genomics">
        <title>Comparative genome analysis of mycobacteria focusing on tRNA and non-coding RNA.</title>
        <authorList>
            <person name="Behra P.R.K."/>
            <person name="Pettersson B.M.F."/>
            <person name="Ramesh M."/>
            <person name="Das S."/>
            <person name="Dasgupta S."/>
            <person name="Kirsebom L.A."/>
        </authorList>
    </citation>
    <scope>NUCLEOTIDE SEQUENCE</scope>
    <source>
        <strain evidence="1">DSM 44838</strain>
    </source>
</reference>
<organism evidence="1 2">
    <name type="scientific">Mycobacterium yunnanensis</name>
    <dbReference type="NCBI Taxonomy" id="368477"/>
    <lineage>
        <taxon>Bacteria</taxon>
        <taxon>Bacillati</taxon>
        <taxon>Actinomycetota</taxon>
        <taxon>Actinomycetes</taxon>
        <taxon>Mycobacteriales</taxon>
        <taxon>Mycobacteriaceae</taxon>
        <taxon>Mycobacterium</taxon>
    </lineage>
</organism>
<dbReference type="EMBL" id="JACKVK010000013">
    <property type="protein sequence ID" value="MCV7423808.1"/>
    <property type="molecule type" value="Genomic_DNA"/>
</dbReference>
<dbReference type="RefSeq" id="WP_263998776.1">
    <property type="nucleotide sequence ID" value="NZ_JACKVK010000013.1"/>
</dbReference>
<keyword evidence="2" id="KW-1185">Reference proteome</keyword>
<protein>
    <submittedName>
        <fullName evidence="1">Uncharacterized protein</fullName>
    </submittedName>
</protein>
<accession>A0A9X2YQV5</accession>
<evidence type="ECO:0000313" key="1">
    <source>
        <dbReference type="EMBL" id="MCV7423808.1"/>
    </source>
</evidence>
<gene>
    <name evidence="1" type="ORF">H7K45_24950</name>
</gene>
<name>A0A9X2YQV5_9MYCO</name>
<dbReference type="AlphaFoldDB" id="A0A9X2YQV5"/>
<dbReference type="Proteomes" id="UP001141629">
    <property type="component" value="Unassembled WGS sequence"/>
</dbReference>